<organism evidence="1">
    <name type="scientific">nitrogen-fixing bacterium SM2</name>
    <dbReference type="NCBI Taxonomy" id="96897"/>
    <lineage>
        <taxon>Bacteria</taxon>
    </lineage>
</organism>
<feature type="non-terminal residue" evidence="1">
    <location>
        <position position="1"/>
    </location>
</feature>
<dbReference type="EMBL" id="AF152916">
    <property type="protein sequence ID" value="AAD40088.1"/>
    <property type="molecule type" value="Genomic_DNA"/>
</dbReference>
<proteinExistence type="predicted"/>
<reference evidence="1" key="1">
    <citation type="journal article" date="1999" name="Appl. Environ. Microbiol.">
        <title>Isolation of nitrogen-fixing bacteria containing molybdenum-independent nitrogenases from natural environments.</title>
        <authorList>
            <person name="Loveless T.M."/>
            <person name="Saah J.R."/>
            <person name="Bishop P.E."/>
        </authorList>
    </citation>
    <scope>NUCLEOTIDE SEQUENCE</scope>
    <source>
        <strain evidence="1">SM2</strain>
    </source>
</reference>
<sequence length="79" mass="9127">AIYSPIHQLSGFDITADNAPKWESGFRTRQMLSDVTLPDDVRQSETLRQYTGGYDSVSKLREREYPEFESKAIERLEIS</sequence>
<dbReference type="AlphaFoldDB" id="Q9XBY2"/>
<protein>
    <submittedName>
        <fullName evidence="1">Nitrogenase 3 alpha subunit</fullName>
    </submittedName>
</protein>
<name>Q9XBY2_UNCXX</name>
<evidence type="ECO:0000313" key="1">
    <source>
        <dbReference type="EMBL" id="AAD40088.1"/>
    </source>
</evidence>
<accession>Q9XBY2</accession>
<gene>
    <name evidence="1" type="primary">anfD</name>
</gene>